<dbReference type="AlphaFoldDB" id="A0A9P4SFK3"/>
<evidence type="ECO:0000313" key="3">
    <source>
        <dbReference type="Proteomes" id="UP000799429"/>
    </source>
</evidence>
<keyword evidence="1" id="KW-1133">Transmembrane helix</keyword>
<name>A0A9P4SFK3_9PEZI</name>
<protein>
    <recommendedName>
        <fullName evidence="4">MARVEL domain-containing protein</fullName>
    </recommendedName>
</protein>
<accession>A0A9P4SFK3</accession>
<reference evidence="2" key="1">
    <citation type="journal article" date="2020" name="Stud. Mycol.">
        <title>101 Dothideomycetes genomes: a test case for predicting lifestyles and emergence of pathogens.</title>
        <authorList>
            <person name="Haridas S."/>
            <person name="Albert R."/>
            <person name="Binder M."/>
            <person name="Bloem J."/>
            <person name="Labutti K."/>
            <person name="Salamov A."/>
            <person name="Andreopoulos B."/>
            <person name="Baker S."/>
            <person name="Barry K."/>
            <person name="Bills G."/>
            <person name="Bluhm B."/>
            <person name="Cannon C."/>
            <person name="Castanera R."/>
            <person name="Culley D."/>
            <person name="Daum C."/>
            <person name="Ezra D."/>
            <person name="Gonzalez J."/>
            <person name="Henrissat B."/>
            <person name="Kuo A."/>
            <person name="Liang C."/>
            <person name="Lipzen A."/>
            <person name="Lutzoni F."/>
            <person name="Magnuson J."/>
            <person name="Mondo S."/>
            <person name="Nolan M."/>
            <person name="Ohm R."/>
            <person name="Pangilinan J."/>
            <person name="Park H.-J."/>
            <person name="Ramirez L."/>
            <person name="Alfaro M."/>
            <person name="Sun H."/>
            <person name="Tritt A."/>
            <person name="Yoshinaga Y."/>
            <person name="Zwiers L.-H."/>
            <person name="Turgeon B."/>
            <person name="Goodwin S."/>
            <person name="Spatafora J."/>
            <person name="Crous P."/>
            <person name="Grigoriev I."/>
        </authorList>
    </citation>
    <scope>NUCLEOTIDE SEQUENCE</scope>
    <source>
        <strain evidence="2">CBS 101060</strain>
    </source>
</reference>
<sequence length="199" mass="20853">MPSIPSYGAAPLSATFLIVRVLALISMVTIVGLMSDFVSKMVTSNKEPPKEVVGALSVTCIATLYTLVSISFYWAQANLGLLVMAGLDGLILIAWIVVAVSLGKPLSYLNCYVIGDASAAADAQAAYAFAASITDNINVSGSKSQWELLASTTKTNCFESKAAWGLSIALCILFTTSCALLPTLFMKNKKANAPAKAEA</sequence>
<feature type="transmembrane region" description="Helical" evidence="1">
    <location>
        <begin position="12"/>
        <end position="33"/>
    </location>
</feature>
<proteinExistence type="predicted"/>
<feature type="transmembrane region" description="Helical" evidence="1">
    <location>
        <begin position="162"/>
        <end position="186"/>
    </location>
</feature>
<evidence type="ECO:0008006" key="4">
    <source>
        <dbReference type="Google" id="ProtNLM"/>
    </source>
</evidence>
<organism evidence="2 3">
    <name type="scientific">Patellaria atrata CBS 101060</name>
    <dbReference type="NCBI Taxonomy" id="1346257"/>
    <lineage>
        <taxon>Eukaryota</taxon>
        <taxon>Fungi</taxon>
        <taxon>Dikarya</taxon>
        <taxon>Ascomycota</taxon>
        <taxon>Pezizomycotina</taxon>
        <taxon>Dothideomycetes</taxon>
        <taxon>Dothideomycetes incertae sedis</taxon>
        <taxon>Patellariales</taxon>
        <taxon>Patellariaceae</taxon>
        <taxon>Patellaria</taxon>
    </lineage>
</organism>
<evidence type="ECO:0000313" key="2">
    <source>
        <dbReference type="EMBL" id="KAF2840892.1"/>
    </source>
</evidence>
<feature type="transmembrane region" description="Helical" evidence="1">
    <location>
        <begin position="81"/>
        <end position="102"/>
    </location>
</feature>
<keyword evidence="3" id="KW-1185">Reference proteome</keyword>
<feature type="transmembrane region" description="Helical" evidence="1">
    <location>
        <begin position="53"/>
        <end position="74"/>
    </location>
</feature>
<evidence type="ECO:0000256" key="1">
    <source>
        <dbReference type="SAM" id="Phobius"/>
    </source>
</evidence>
<keyword evidence="1" id="KW-0812">Transmembrane</keyword>
<dbReference type="Proteomes" id="UP000799429">
    <property type="component" value="Unassembled WGS sequence"/>
</dbReference>
<dbReference type="EMBL" id="MU006092">
    <property type="protein sequence ID" value="KAF2840892.1"/>
    <property type="molecule type" value="Genomic_DNA"/>
</dbReference>
<dbReference type="OrthoDB" id="5366688at2759"/>
<keyword evidence="1" id="KW-0472">Membrane</keyword>
<gene>
    <name evidence="2" type="ORF">M501DRAFT_1010086</name>
</gene>
<comment type="caution">
    <text evidence="2">The sequence shown here is derived from an EMBL/GenBank/DDBJ whole genome shotgun (WGS) entry which is preliminary data.</text>
</comment>